<protein>
    <recommendedName>
        <fullName evidence="9">G-protein coupled receptors family 1 profile domain-containing protein</fullName>
    </recommendedName>
</protein>
<dbReference type="AlphaFoldDB" id="A0A816U2G4"/>
<feature type="transmembrane region" description="Helical" evidence="8">
    <location>
        <begin position="140"/>
        <end position="162"/>
    </location>
</feature>
<keyword evidence="2 8" id="KW-0812">Transmembrane</keyword>
<evidence type="ECO:0000313" key="11">
    <source>
        <dbReference type="Proteomes" id="UP000663856"/>
    </source>
</evidence>
<dbReference type="Gene3D" id="1.20.1070.10">
    <property type="entry name" value="Rhodopsin 7-helix transmembrane proteins"/>
    <property type="match status" value="1"/>
</dbReference>
<evidence type="ECO:0000256" key="8">
    <source>
        <dbReference type="SAM" id="Phobius"/>
    </source>
</evidence>
<evidence type="ECO:0000256" key="3">
    <source>
        <dbReference type="ARBA" id="ARBA00022989"/>
    </source>
</evidence>
<keyword evidence="5 8" id="KW-0472">Membrane</keyword>
<feature type="transmembrane region" description="Helical" evidence="8">
    <location>
        <begin position="182"/>
        <end position="201"/>
    </location>
</feature>
<keyword evidence="3 8" id="KW-1133">Transmembrane helix</keyword>
<reference evidence="10" key="1">
    <citation type="submission" date="2021-02" db="EMBL/GenBank/DDBJ databases">
        <authorList>
            <person name="Nowell W R."/>
        </authorList>
    </citation>
    <scope>NUCLEOTIDE SEQUENCE</scope>
</reference>
<keyword evidence="6" id="KW-0675">Receptor</keyword>
<evidence type="ECO:0000256" key="4">
    <source>
        <dbReference type="ARBA" id="ARBA00023040"/>
    </source>
</evidence>
<gene>
    <name evidence="10" type="ORF">WKI299_LOCUS21485</name>
</gene>
<proteinExistence type="predicted"/>
<evidence type="ECO:0000256" key="5">
    <source>
        <dbReference type="ARBA" id="ARBA00023136"/>
    </source>
</evidence>
<dbReference type="Proteomes" id="UP000663856">
    <property type="component" value="Unassembled WGS sequence"/>
</dbReference>
<evidence type="ECO:0000256" key="7">
    <source>
        <dbReference type="ARBA" id="ARBA00023224"/>
    </source>
</evidence>
<organism evidence="10 11">
    <name type="scientific">Rotaria magnacalcarata</name>
    <dbReference type="NCBI Taxonomy" id="392030"/>
    <lineage>
        <taxon>Eukaryota</taxon>
        <taxon>Metazoa</taxon>
        <taxon>Spiralia</taxon>
        <taxon>Gnathifera</taxon>
        <taxon>Rotifera</taxon>
        <taxon>Eurotatoria</taxon>
        <taxon>Bdelloidea</taxon>
        <taxon>Philodinida</taxon>
        <taxon>Philodinidae</taxon>
        <taxon>Rotaria</taxon>
    </lineage>
</organism>
<name>A0A816U2G4_9BILA</name>
<keyword evidence="7" id="KW-0807">Transducer</keyword>
<dbReference type="SUPFAM" id="SSF81321">
    <property type="entry name" value="Family A G protein-coupled receptor-like"/>
    <property type="match status" value="1"/>
</dbReference>
<dbReference type="InterPro" id="IPR017452">
    <property type="entry name" value="GPCR_Rhodpsn_7TM"/>
</dbReference>
<dbReference type="GO" id="GO:0004930">
    <property type="term" value="F:G protein-coupled receptor activity"/>
    <property type="evidence" value="ECO:0007669"/>
    <property type="project" value="UniProtKB-KW"/>
</dbReference>
<feature type="transmembrane region" description="Helical" evidence="8">
    <location>
        <begin position="280"/>
        <end position="306"/>
    </location>
</feature>
<evidence type="ECO:0000256" key="1">
    <source>
        <dbReference type="ARBA" id="ARBA00004141"/>
    </source>
</evidence>
<dbReference type="GO" id="GO:0005886">
    <property type="term" value="C:plasma membrane"/>
    <property type="evidence" value="ECO:0007669"/>
    <property type="project" value="TreeGrafter"/>
</dbReference>
<dbReference type="PROSITE" id="PS50262">
    <property type="entry name" value="G_PROTEIN_RECEP_F1_2"/>
    <property type="match status" value="1"/>
</dbReference>
<dbReference type="PANTHER" id="PTHR24243">
    <property type="entry name" value="G-PROTEIN COUPLED RECEPTOR"/>
    <property type="match status" value="1"/>
</dbReference>
<feature type="transmembrane region" description="Helical" evidence="8">
    <location>
        <begin position="236"/>
        <end position="260"/>
    </location>
</feature>
<comment type="subcellular location">
    <subcellularLocation>
        <location evidence="1">Membrane</location>
        <topology evidence="1">Multi-pass membrane protein</topology>
    </subcellularLocation>
</comment>
<feature type="transmembrane region" description="Helical" evidence="8">
    <location>
        <begin position="55"/>
        <end position="76"/>
    </location>
</feature>
<comment type="caution">
    <text evidence="10">The sequence shown here is derived from an EMBL/GenBank/DDBJ whole genome shotgun (WGS) entry which is preliminary data.</text>
</comment>
<dbReference type="PANTHER" id="PTHR24243:SF233">
    <property type="entry name" value="THYROTROPIN-RELEASING HORMONE RECEPTOR"/>
    <property type="match status" value="1"/>
</dbReference>
<evidence type="ECO:0000313" key="10">
    <source>
        <dbReference type="EMBL" id="CAF2106742.1"/>
    </source>
</evidence>
<dbReference type="EMBL" id="CAJNRF010009018">
    <property type="protein sequence ID" value="CAF2106742.1"/>
    <property type="molecule type" value="Genomic_DNA"/>
</dbReference>
<keyword evidence="4" id="KW-0297">G-protein coupled receptor</keyword>
<evidence type="ECO:0000256" key="6">
    <source>
        <dbReference type="ARBA" id="ARBA00023170"/>
    </source>
</evidence>
<feature type="transmembrane region" description="Helical" evidence="8">
    <location>
        <begin position="20"/>
        <end position="43"/>
    </location>
</feature>
<feature type="domain" description="G-protein coupled receptors family 1 profile" evidence="9">
    <location>
        <begin position="34"/>
        <end position="299"/>
    </location>
</feature>
<accession>A0A816U2G4</accession>
<evidence type="ECO:0000259" key="9">
    <source>
        <dbReference type="PROSITE" id="PS50262"/>
    </source>
</evidence>
<sequence>MNDTASSYSSILTAVSYQLNIYFGSFLLVAGNLGCMGNIILFLSPTLRERAYSIYLLWEAISDFLYFNFVLMTRVLQYGFKIPILTRYDVLCKLRQFLTDWSNQVSFSFFAFATIDRLLSTQRANKYRQWSNRADLALKICLICVFVWLLLFGHRLILYSATKGACIPLPGFYAYFDAYNEIFFKAICPPIVMIGLAHLLIRSVRGVIQRKVGLSDSKLSAIVACRSTIDQIDSRLTLMLILQTIIALITYIPFAIQLIYSNITQHWPKSTLRNAQESVFAQLTHLLSYTFFATSFYISIITNVGFRRQIKKFFKKSRLNDRSTNTNAVFRADLTIIMHTK</sequence>
<evidence type="ECO:0000256" key="2">
    <source>
        <dbReference type="ARBA" id="ARBA00022692"/>
    </source>
</evidence>